<sequence length="129" mass="13898">MTTETSSGPRQARLYLSRVDPWSVAKAAFMLAIAVGIVIVVSVTVLWFALSSLGVFETLSRNVNEVIGNSQANFDLMTVLDFSRVLGVTIVLASVEVILVSVLATIFAFMYNLTVGLTGGVEVVLTDRR</sequence>
<dbReference type="EMBL" id="CAFBNE010000017">
    <property type="protein sequence ID" value="CAB4939380.1"/>
    <property type="molecule type" value="Genomic_DNA"/>
</dbReference>
<evidence type="ECO:0000256" key="1">
    <source>
        <dbReference type="SAM" id="Phobius"/>
    </source>
</evidence>
<keyword evidence="1" id="KW-1133">Transmembrane helix</keyword>
<dbReference type="Pfam" id="PF12089">
    <property type="entry name" value="DUF3566"/>
    <property type="match status" value="1"/>
</dbReference>
<reference evidence="3" key="1">
    <citation type="submission" date="2020-05" db="EMBL/GenBank/DDBJ databases">
        <authorList>
            <person name="Chiriac C."/>
            <person name="Salcher M."/>
            <person name="Ghai R."/>
            <person name="Kavagutti S V."/>
        </authorList>
    </citation>
    <scope>NUCLEOTIDE SEQUENCE</scope>
</reference>
<evidence type="ECO:0000259" key="2">
    <source>
        <dbReference type="Pfam" id="PF12089"/>
    </source>
</evidence>
<keyword evidence="1" id="KW-0472">Membrane</keyword>
<name>A0A6J7J8D4_9ZZZZ</name>
<accession>A0A6J7J8D4</accession>
<keyword evidence="1" id="KW-0812">Transmembrane</keyword>
<feature type="domain" description="DUF3566" evidence="2">
    <location>
        <begin position="9"/>
        <end position="127"/>
    </location>
</feature>
<feature type="transmembrane region" description="Helical" evidence="1">
    <location>
        <begin position="27"/>
        <end position="50"/>
    </location>
</feature>
<gene>
    <name evidence="3" type="ORF">UFOPK3772_00806</name>
</gene>
<organism evidence="3">
    <name type="scientific">freshwater metagenome</name>
    <dbReference type="NCBI Taxonomy" id="449393"/>
    <lineage>
        <taxon>unclassified sequences</taxon>
        <taxon>metagenomes</taxon>
        <taxon>ecological metagenomes</taxon>
    </lineage>
</organism>
<evidence type="ECO:0000313" key="3">
    <source>
        <dbReference type="EMBL" id="CAB4939380.1"/>
    </source>
</evidence>
<proteinExistence type="predicted"/>
<dbReference type="AlphaFoldDB" id="A0A6J7J8D4"/>
<protein>
    <submittedName>
        <fullName evidence="3">Unannotated protein</fullName>
    </submittedName>
</protein>
<feature type="transmembrane region" description="Helical" evidence="1">
    <location>
        <begin position="85"/>
        <end position="109"/>
    </location>
</feature>
<dbReference type="InterPro" id="IPR021949">
    <property type="entry name" value="DUF3566_TM"/>
</dbReference>